<name>A0A4Y5YQ63_9MICO</name>
<protein>
    <submittedName>
        <fullName evidence="2">Uncharacterized protein</fullName>
    </submittedName>
</protein>
<gene>
    <name evidence="2" type="ORF">FIV50_08635</name>
</gene>
<evidence type="ECO:0000256" key="1">
    <source>
        <dbReference type="SAM" id="MobiDB-lite"/>
    </source>
</evidence>
<reference evidence="2 3" key="1">
    <citation type="submission" date="2019-06" db="EMBL/GenBank/DDBJ databases">
        <title>Complete genome of Microbacterium foliorum M2.</title>
        <authorList>
            <person name="Cao G."/>
        </authorList>
    </citation>
    <scope>NUCLEOTIDE SEQUENCE [LARGE SCALE GENOMIC DNA]</scope>
    <source>
        <strain evidence="2 3">M2</strain>
    </source>
</reference>
<feature type="compositionally biased region" description="Basic residues" evidence="1">
    <location>
        <begin position="204"/>
        <end position="215"/>
    </location>
</feature>
<evidence type="ECO:0000313" key="2">
    <source>
        <dbReference type="EMBL" id="QDE34854.1"/>
    </source>
</evidence>
<evidence type="ECO:0000313" key="3">
    <source>
        <dbReference type="Proteomes" id="UP000316125"/>
    </source>
</evidence>
<proteinExistence type="predicted"/>
<dbReference type="AlphaFoldDB" id="A0A4Y5YQ63"/>
<feature type="compositionally biased region" description="Basic and acidic residues" evidence="1">
    <location>
        <begin position="187"/>
        <end position="202"/>
    </location>
</feature>
<accession>A0A4Y5YQ63</accession>
<dbReference type="EMBL" id="CP041040">
    <property type="protein sequence ID" value="QDE34854.1"/>
    <property type="molecule type" value="Genomic_DNA"/>
</dbReference>
<organism evidence="2 3">
    <name type="scientific">Microbacterium foliorum</name>
    <dbReference type="NCBI Taxonomy" id="104336"/>
    <lineage>
        <taxon>Bacteria</taxon>
        <taxon>Bacillati</taxon>
        <taxon>Actinomycetota</taxon>
        <taxon>Actinomycetes</taxon>
        <taxon>Micrococcales</taxon>
        <taxon>Microbacteriaceae</taxon>
        <taxon>Microbacterium</taxon>
    </lineage>
</organism>
<dbReference type="RefSeq" id="WP_140037089.1">
    <property type="nucleotide sequence ID" value="NZ_CP041040.1"/>
</dbReference>
<dbReference type="Proteomes" id="UP000316125">
    <property type="component" value="Chromosome"/>
</dbReference>
<dbReference type="OrthoDB" id="3699867at2"/>
<feature type="region of interest" description="Disordered" evidence="1">
    <location>
        <begin position="187"/>
        <end position="215"/>
    </location>
</feature>
<sequence>MTDPLFWLPDHQHHALYTVAHVDATIDKMAGILETYLRSPGPLDLRSRLTPTHEEVVLAGIAPLPEAVPRLFADALNQLRNAMEHTLGAELRHRLTRELTLDEARAVEVPSTGSEVAFDAWTRHKHRKSHELLARGSELGERLARLQPWNRRDVDMHPLRRLVTHTNAAKHQAPTVTAVRVGKVMHDSAPRDEPTEAHELGGRRVSHRCRTPRQG</sequence>